<accession>A0A0F9L022</accession>
<name>A0A0F9L022_9ZZZZ</name>
<reference evidence="1" key="1">
    <citation type="journal article" date="2015" name="Nature">
        <title>Complex archaea that bridge the gap between prokaryotes and eukaryotes.</title>
        <authorList>
            <person name="Spang A."/>
            <person name="Saw J.H."/>
            <person name="Jorgensen S.L."/>
            <person name="Zaremba-Niedzwiedzka K."/>
            <person name="Martijn J."/>
            <person name="Lind A.E."/>
            <person name="van Eijk R."/>
            <person name="Schleper C."/>
            <person name="Guy L."/>
            <person name="Ettema T.J."/>
        </authorList>
    </citation>
    <scope>NUCLEOTIDE SEQUENCE</scope>
</reference>
<proteinExistence type="predicted"/>
<dbReference type="EMBL" id="LAZR01007019">
    <property type="protein sequence ID" value="KKM88004.1"/>
    <property type="molecule type" value="Genomic_DNA"/>
</dbReference>
<evidence type="ECO:0000313" key="1">
    <source>
        <dbReference type="EMBL" id="KKM88004.1"/>
    </source>
</evidence>
<protein>
    <submittedName>
        <fullName evidence="1">Uncharacterized protein</fullName>
    </submittedName>
</protein>
<comment type="caution">
    <text evidence="1">The sequence shown here is derived from an EMBL/GenBank/DDBJ whole genome shotgun (WGS) entry which is preliminary data.</text>
</comment>
<organism evidence="1">
    <name type="scientific">marine sediment metagenome</name>
    <dbReference type="NCBI Taxonomy" id="412755"/>
    <lineage>
        <taxon>unclassified sequences</taxon>
        <taxon>metagenomes</taxon>
        <taxon>ecological metagenomes</taxon>
    </lineage>
</organism>
<sequence length="65" mass="7689">MKIINAKWTPKVNMLLIKCDCGNKFWQRADKIKVYCSKCFKVGNNFDIKNKGVYFERNIKNVKTN</sequence>
<gene>
    <name evidence="1" type="ORF">LCGC14_1263200</name>
</gene>
<dbReference type="AlphaFoldDB" id="A0A0F9L022"/>